<dbReference type="GO" id="GO:0043682">
    <property type="term" value="F:P-type divalent copper transporter activity"/>
    <property type="evidence" value="ECO:0007669"/>
    <property type="project" value="TreeGrafter"/>
</dbReference>
<dbReference type="SUPFAM" id="SSF81665">
    <property type="entry name" value="Calcium ATPase, transmembrane domain M"/>
    <property type="match status" value="1"/>
</dbReference>
<sequence>MSIKKRFWLALMLALPMLYDMLAMFFNWPMIPNGDLVALILTTLIMLISGRAFVQSAWAAFLHHHANMDTLVAVGTMTAYLYSIYALLHHQGVFFESAAYIIVFVLLGQYLEDKMRTQASQSTTRLLQLQVKNATLIKDGQTKEVPIEDVKIGDRLLVRPGEKIATDGKVAAGHSTVNESMITGESMPIEKQAGDAVIGGTLNQTGMLEYTVEKVGKDTMLAQIVEIVKHAQSSHAPIQKLADRIADIFVPVVLMIAIAVFAVWYVFLDAELAKALTFAVSTIVIACPCALGIATPTALMVGTGRAAKLGILIKNGEVLETASHIKNVAFDKTGTITQGQPVVTDVIGEQEQALTLAAGLESLSEHPLAGAIVKKAQDQKLTLPTVTDFKNLTGQGVTGIINGQTVFVGKPDLASQSIAKTLQVKMNQLQSDGKTVAAIGQAGKVIGLIAIQDVPKPSAKAAIEKLKQQGYHTVMITGDNEQAAQAIAKQVGIDEVIASVMPGDKAQRVKNLQNQGVTAFVGDGINDAPALATADVGIAMGSGTDVAIETGGIVLIKNSLKDVVKALSIAKKTFARIKLNLFWALIYNLIGIPIAAGVFAHWGIELSPALAGLAMAFSSASVVASSLLLNVAKIDE</sequence>
<dbReference type="NCBIfam" id="TIGR01511">
    <property type="entry name" value="ATPase-IB1_Cu"/>
    <property type="match status" value="1"/>
</dbReference>
<dbReference type="RefSeq" id="WP_164479305.1">
    <property type="nucleotide sequence ID" value="NZ_CBCRVQ010000004.1"/>
</dbReference>
<dbReference type="FunFam" id="2.70.150.10:FF:000002">
    <property type="entry name" value="Copper-transporting ATPase 1, putative"/>
    <property type="match status" value="1"/>
</dbReference>
<feature type="transmembrane region" description="Helical" evidence="15">
    <location>
        <begin position="36"/>
        <end position="54"/>
    </location>
</feature>
<evidence type="ECO:0000256" key="5">
    <source>
        <dbReference type="ARBA" id="ARBA00022723"/>
    </source>
</evidence>
<dbReference type="InterPro" id="IPR018303">
    <property type="entry name" value="ATPase_P-typ_P_site"/>
</dbReference>
<keyword evidence="12" id="KW-0813">Transport</keyword>
<feature type="transmembrane region" description="Helical" evidence="15">
    <location>
        <begin position="93"/>
        <end position="111"/>
    </location>
</feature>
<dbReference type="InterPro" id="IPR008250">
    <property type="entry name" value="ATPase_P-typ_transduc_dom_A_sf"/>
</dbReference>
<dbReference type="InterPro" id="IPR023298">
    <property type="entry name" value="ATPase_P-typ_TM_dom_sf"/>
</dbReference>
<dbReference type="GO" id="GO:0055070">
    <property type="term" value="P:copper ion homeostasis"/>
    <property type="evidence" value="ECO:0007669"/>
    <property type="project" value="TreeGrafter"/>
</dbReference>
<evidence type="ECO:0000256" key="11">
    <source>
        <dbReference type="ARBA" id="ARBA00023008"/>
    </source>
</evidence>
<evidence type="ECO:0000256" key="6">
    <source>
        <dbReference type="ARBA" id="ARBA00022741"/>
    </source>
</evidence>
<dbReference type="InterPro" id="IPR036412">
    <property type="entry name" value="HAD-like_sf"/>
</dbReference>
<organism evidence="17 18">
    <name type="scientific">Limosilactobacillus mucosae</name>
    <name type="common">Lactobacillus mucosae</name>
    <dbReference type="NCBI Taxonomy" id="97478"/>
    <lineage>
        <taxon>Bacteria</taxon>
        <taxon>Bacillati</taxon>
        <taxon>Bacillota</taxon>
        <taxon>Bacilli</taxon>
        <taxon>Lactobacillales</taxon>
        <taxon>Lactobacillaceae</taxon>
        <taxon>Limosilactobacillus</taxon>
    </lineage>
</organism>
<feature type="domain" description="P-type ATPase A" evidence="16">
    <location>
        <begin position="129"/>
        <end position="228"/>
    </location>
</feature>
<evidence type="ECO:0000256" key="9">
    <source>
        <dbReference type="ARBA" id="ARBA00022967"/>
    </source>
</evidence>
<dbReference type="SFLD" id="SFLDS00003">
    <property type="entry name" value="Haloacid_Dehalogenase"/>
    <property type="match status" value="1"/>
</dbReference>
<dbReference type="GO" id="GO:0016887">
    <property type="term" value="F:ATP hydrolysis activity"/>
    <property type="evidence" value="ECO:0007669"/>
    <property type="project" value="InterPro"/>
</dbReference>
<evidence type="ECO:0000256" key="15">
    <source>
        <dbReference type="RuleBase" id="RU362081"/>
    </source>
</evidence>
<keyword evidence="4 15" id="KW-0812">Transmembrane</keyword>
<evidence type="ECO:0000256" key="8">
    <source>
        <dbReference type="ARBA" id="ARBA00022840"/>
    </source>
</evidence>
<dbReference type="NCBIfam" id="TIGR01494">
    <property type="entry name" value="ATPase_P-type"/>
    <property type="match status" value="1"/>
</dbReference>
<dbReference type="InterPro" id="IPR059000">
    <property type="entry name" value="ATPase_P-type_domA"/>
</dbReference>
<dbReference type="SUPFAM" id="SSF81653">
    <property type="entry name" value="Calcium ATPase, transduction domain A"/>
    <property type="match status" value="1"/>
</dbReference>
<evidence type="ECO:0000259" key="16">
    <source>
        <dbReference type="Pfam" id="PF00122"/>
    </source>
</evidence>
<dbReference type="GO" id="GO:0140581">
    <property type="term" value="F:P-type monovalent copper transporter activity"/>
    <property type="evidence" value="ECO:0007669"/>
    <property type="project" value="UniProtKB-EC"/>
</dbReference>
<dbReference type="PRINTS" id="PR00119">
    <property type="entry name" value="CATATPASE"/>
</dbReference>
<dbReference type="InterPro" id="IPR023299">
    <property type="entry name" value="ATPase_P-typ_cyto_dom_N"/>
</dbReference>
<dbReference type="Pfam" id="PF00122">
    <property type="entry name" value="E1-E2_ATPase"/>
    <property type="match status" value="1"/>
</dbReference>
<feature type="transmembrane region" description="Helical" evidence="15">
    <location>
        <begin position="581"/>
        <end position="604"/>
    </location>
</feature>
<evidence type="ECO:0000256" key="13">
    <source>
        <dbReference type="ARBA" id="ARBA00023136"/>
    </source>
</evidence>
<dbReference type="PRINTS" id="PR00943">
    <property type="entry name" value="CUATPASE"/>
</dbReference>
<evidence type="ECO:0000256" key="1">
    <source>
        <dbReference type="ARBA" id="ARBA00004651"/>
    </source>
</evidence>
<proteinExistence type="inferred from homology"/>
<dbReference type="InterPro" id="IPR001757">
    <property type="entry name" value="P_typ_ATPase"/>
</dbReference>
<comment type="catalytic activity">
    <reaction evidence="14">
        <text>Cu(+)(in) + ATP + H2O = Cu(+)(out) + ADP + phosphate + H(+)</text>
        <dbReference type="Rhea" id="RHEA:25792"/>
        <dbReference type="ChEBI" id="CHEBI:15377"/>
        <dbReference type="ChEBI" id="CHEBI:15378"/>
        <dbReference type="ChEBI" id="CHEBI:30616"/>
        <dbReference type="ChEBI" id="CHEBI:43474"/>
        <dbReference type="ChEBI" id="CHEBI:49552"/>
        <dbReference type="ChEBI" id="CHEBI:456216"/>
        <dbReference type="EC" id="7.2.2.8"/>
    </reaction>
</comment>
<evidence type="ECO:0000256" key="2">
    <source>
        <dbReference type="ARBA" id="ARBA00006024"/>
    </source>
</evidence>
<reference evidence="17 18" key="1">
    <citation type="submission" date="2020-10" db="EMBL/GenBank/DDBJ databases">
        <title>Genome sequencing of Lactobacillus mucosae KCTC 21011.</title>
        <authorList>
            <person name="Kim J."/>
        </authorList>
    </citation>
    <scope>NUCLEOTIDE SEQUENCE [LARGE SCALE GENOMIC DNA]</scope>
    <source>
        <strain evidence="17 18">LM011</strain>
    </source>
</reference>
<comment type="subcellular location">
    <subcellularLocation>
        <location evidence="1">Cell membrane</location>
        <topology evidence="1">Multi-pass membrane protein</topology>
    </subcellularLocation>
</comment>
<keyword evidence="9" id="KW-1278">Translocase</keyword>
<dbReference type="SFLD" id="SFLDG00002">
    <property type="entry name" value="C1.7:_P-type_atpase_like"/>
    <property type="match status" value="1"/>
</dbReference>
<dbReference type="SUPFAM" id="SSF56784">
    <property type="entry name" value="HAD-like"/>
    <property type="match status" value="1"/>
</dbReference>
<dbReference type="Proteomes" id="UP000593929">
    <property type="component" value="Chromosome"/>
</dbReference>
<dbReference type="CDD" id="cd02094">
    <property type="entry name" value="P-type_ATPase_Cu-like"/>
    <property type="match status" value="1"/>
</dbReference>
<dbReference type="PROSITE" id="PS01229">
    <property type="entry name" value="COF_2"/>
    <property type="match status" value="1"/>
</dbReference>
<evidence type="ECO:0000313" key="18">
    <source>
        <dbReference type="Proteomes" id="UP000593929"/>
    </source>
</evidence>
<gene>
    <name evidence="17" type="ORF">LM011_00880</name>
</gene>
<keyword evidence="5 15" id="KW-0479">Metal-binding</keyword>
<dbReference type="InterPro" id="IPR023214">
    <property type="entry name" value="HAD_sf"/>
</dbReference>
<dbReference type="PANTHER" id="PTHR43520">
    <property type="entry name" value="ATP7, ISOFORM B"/>
    <property type="match status" value="1"/>
</dbReference>
<keyword evidence="13 15" id="KW-0472">Membrane</keyword>
<feature type="transmembrane region" description="Helical" evidence="15">
    <location>
        <begin position="279"/>
        <end position="301"/>
    </location>
</feature>
<dbReference type="PROSITE" id="PS00154">
    <property type="entry name" value="ATPASE_E1_E2"/>
    <property type="match status" value="1"/>
</dbReference>
<evidence type="ECO:0000256" key="4">
    <source>
        <dbReference type="ARBA" id="ARBA00022692"/>
    </source>
</evidence>
<evidence type="ECO:0000256" key="14">
    <source>
        <dbReference type="ARBA" id="ARBA00049289"/>
    </source>
</evidence>
<dbReference type="Gene3D" id="2.70.150.10">
    <property type="entry name" value="Calcium-transporting ATPase, cytoplasmic transduction domain A"/>
    <property type="match status" value="1"/>
</dbReference>
<dbReference type="Gene3D" id="3.40.50.1000">
    <property type="entry name" value="HAD superfamily/HAD-like"/>
    <property type="match status" value="1"/>
</dbReference>
<keyword evidence="12" id="KW-0406">Ion transport</keyword>
<feature type="transmembrane region" description="Helical" evidence="15">
    <location>
        <begin position="66"/>
        <end position="87"/>
    </location>
</feature>
<evidence type="ECO:0000256" key="10">
    <source>
        <dbReference type="ARBA" id="ARBA00022989"/>
    </source>
</evidence>
<dbReference type="EMBL" id="CP062966">
    <property type="protein sequence ID" value="QOL70549.1"/>
    <property type="molecule type" value="Genomic_DNA"/>
</dbReference>
<dbReference type="NCBIfam" id="TIGR01525">
    <property type="entry name" value="ATPase-IB_hvy"/>
    <property type="match status" value="1"/>
</dbReference>
<evidence type="ECO:0000256" key="12">
    <source>
        <dbReference type="ARBA" id="ARBA00023065"/>
    </source>
</evidence>
<dbReference type="SFLD" id="SFLDF00027">
    <property type="entry name" value="p-type_atpase"/>
    <property type="match status" value="1"/>
</dbReference>
<dbReference type="AlphaFoldDB" id="A0A7M4BF65"/>
<name>A0A7M4BF65_LIMMU</name>
<dbReference type="GO" id="GO:0005524">
    <property type="term" value="F:ATP binding"/>
    <property type="evidence" value="ECO:0007669"/>
    <property type="project" value="UniProtKB-UniRule"/>
</dbReference>
<dbReference type="GO" id="GO:0005507">
    <property type="term" value="F:copper ion binding"/>
    <property type="evidence" value="ECO:0007669"/>
    <property type="project" value="TreeGrafter"/>
</dbReference>
<keyword evidence="10 15" id="KW-1133">Transmembrane helix</keyword>
<accession>A0A7M4BF65</accession>
<dbReference type="InterPro" id="IPR027256">
    <property type="entry name" value="P-typ_ATPase_IB"/>
</dbReference>
<feature type="transmembrane region" description="Helical" evidence="15">
    <location>
        <begin position="7"/>
        <end position="30"/>
    </location>
</feature>
<dbReference type="Gene3D" id="3.40.1110.10">
    <property type="entry name" value="Calcium-transporting ATPase, cytoplasmic domain N"/>
    <property type="match status" value="1"/>
</dbReference>
<dbReference type="InterPro" id="IPR044492">
    <property type="entry name" value="P_typ_ATPase_HD_dom"/>
</dbReference>
<keyword evidence="15" id="KW-1003">Cell membrane</keyword>
<dbReference type="PANTHER" id="PTHR43520:SF8">
    <property type="entry name" value="P-TYPE CU(+) TRANSPORTER"/>
    <property type="match status" value="1"/>
</dbReference>
<dbReference type="GO" id="GO:0005886">
    <property type="term" value="C:plasma membrane"/>
    <property type="evidence" value="ECO:0007669"/>
    <property type="project" value="UniProtKB-SubCell"/>
</dbReference>
<feature type="transmembrane region" description="Helical" evidence="15">
    <location>
        <begin position="248"/>
        <end position="267"/>
    </location>
</feature>
<comment type="similarity">
    <text evidence="2 15">Belongs to the cation transport ATPase (P-type) (TC 3.A.3) family. Type IB subfamily.</text>
</comment>
<evidence type="ECO:0000256" key="7">
    <source>
        <dbReference type="ARBA" id="ARBA00022796"/>
    </source>
</evidence>
<keyword evidence="6 15" id="KW-0547">Nucleotide-binding</keyword>
<protein>
    <recommendedName>
        <fullName evidence="3">P-type Cu(+) transporter</fullName>
        <ecNumber evidence="3">7.2.2.8</ecNumber>
    </recommendedName>
</protein>
<evidence type="ECO:0000313" key="17">
    <source>
        <dbReference type="EMBL" id="QOL70549.1"/>
    </source>
</evidence>
<dbReference type="EC" id="7.2.2.8" evidence="3"/>
<evidence type="ECO:0000256" key="3">
    <source>
        <dbReference type="ARBA" id="ARBA00012517"/>
    </source>
</evidence>
<feature type="transmembrane region" description="Helical" evidence="15">
    <location>
        <begin position="610"/>
        <end position="632"/>
    </location>
</feature>
<dbReference type="Pfam" id="PF00702">
    <property type="entry name" value="Hydrolase"/>
    <property type="match status" value="1"/>
</dbReference>
<keyword evidence="7" id="KW-0187">Copper transport</keyword>
<keyword evidence="11" id="KW-0186">Copper</keyword>
<keyword evidence="8 15" id="KW-0067">ATP-binding</keyword>